<dbReference type="RefSeq" id="XP_040688307.1">
    <property type="nucleotide sequence ID" value="XM_040839409.1"/>
</dbReference>
<name>A0A1L9RI84_ASPWE</name>
<dbReference type="OrthoDB" id="5426877at2759"/>
<protein>
    <submittedName>
        <fullName evidence="2">Uncharacterized protein</fullName>
    </submittedName>
</protein>
<dbReference type="InterPro" id="IPR022385">
    <property type="entry name" value="Rhs_assc_core"/>
</dbReference>
<dbReference type="STRING" id="1073089.A0A1L9RI84"/>
<dbReference type="GeneID" id="63755257"/>
<evidence type="ECO:0000313" key="3">
    <source>
        <dbReference type="Proteomes" id="UP000184383"/>
    </source>
</evidence>
<dbReference type="NCBIfam" id="TIGR03696">
    <property type="entry name" value="Rhs_assc_core"/>
    <property type="match status" value="1"/>
</dbReference>
<dbReference type="Gene3D" id="2.180.10.10">
    <property type="entry name" value="RHS repeat-associated core"/>
    <property type="match status" value="2"/>
</dbReference>
<dbReference type="AlphaFoldDB" id="A0A1L9RI84"/>
<sequence>MTSKSRYTAPEPSLMPWVRRLRCEQKWALYDENIMMLADLNPRIAIHRITRRKIATQTVQIANQEVLQDLSHTYNCMGKIVCTVDLVQQTIFFLNEVAPPVGRFWYDFLGQLVKASGPEQVNVAHGSSKQLKLPEFNAVKASNTKGDGGKYPSSTTRPRGHFLWLDKTVLKRIAKLHLPQWRRRAKARIHRGGRRAWVYDKDPWIFLTGLELRRPPALIFHATGAVMQWQKRLGVGGTAPTGKQKETRYLPIHDVFTTYNGSGTSITSQITTTTVADAALGGKAFATLEEGHGSGFLVRYQAGAHLEHNDSAVPISYEEYRPFSVSTCQYRCKGAPRKYRFASYERDKENGLYHCGLRYYAPWMARWISADPAVTHTWAKFKGGKNHLKGADFNIRISDKDDVKEITLQYDNPIGTALHLLSPAINEVSGEFGAGLKTLCVGSAENELLHGFNGSSNKQLLLPRRDRKLYTIGADDASHSSPARGAEGGSDPGYKYEFRIDWDERKQARDVNMQVSRGKQSYKYAIFHKNQPDGPEPIVHDQLLNALHEEANTLTLLQNRFANRVHGHTSGQKVKS</sequence>
<proteinExistence type="predicted"/>
<evidence type="ECO:0000313" key="2">
    <source>
        <dbReference type="EMBL" id="OJJ34631.1"/>
    </source>
</evidence>
<dbReference type="VEuPathDB" id="FungiDB:ASPWEDRAFT_739319"/>
<dbReference type="Proteomes" id="UP000184383">
    <property type="component" value="Unassembled WGS sequence"/>
</dbReference>
<organism evidence="2 3">
    <name type="scientific">Aspergillus wentii DTO 134E9</name>
    <dbReference type="NCBI Taxonomy" id="1073089"/>
    <lineage>
        <taxon>Eukaryota</taxon>
        <taxon>Fungi</taxon>
        <taxon>Dikarya</taxon>
        <taxon>Ascomycota</taxon>
        <taxon>Pezizomycotina</taxon>
        <taxon>Eurotiomycetes</taxon>
        <taxon>Eurotiomycetidae</taxon>
        <taxon>Eurotiales</taxon>
        <taxon>Aspergillaceae</taxon>
        <taxon>Aspergillus</taxon>
        <taxon>Aspergillus subgen. Cremei</taxon>
    </lineage>
</organism>
<accession>A0A1L9RI84</accession>
<reference evidence="3" key="1">
    <citation type="journal article" date="2017" name="Genome Biol.">
        <title>Comparative genomics reveals high biological diversity and specific adaptations in the industrially and medically important fungal genus Aspergillus.</title>
        <authorList>
            <person name="de Vries R.P."/>
            <person name="Riley R."/>
            <person name="Wiebenga A."/>
            <person name="Aguilar-Osorio G."/>
            <person name="Amillis S."/>
            <person name="Uchima C.A."/>
            <person name="Anderluh G."/>
            <person name="Asadollahi M."/>
            <person name="Askin M."/>
            <person name="Barry K."/>
            <person name="Battaglia E."/>
            <person name="Bayram O."/>
            <person name="Benocci T."/>
            <person name="Braus-Stromeyer S.A."/>
            <person name="Caldana C."/>
            <person name="Canovas D."/>
            <person name="Cerqueira G.C."/>
            <person name="Chen F."/>
            <person name="Chen W."/>
            <person name="Choi C."/>
            <person name="Clum A."/>
            <person name="Dos Santos R.A."/>
            <person name="Damasio A.R."/>
            <person name="Diallinas G."/>
            <person name="Emri T."/>
            <person name="Fekete E."/>
            <person name="Flipphi M."/>
            <person name="Freyberg S."/>
            <person name="Gallo A."/>
            <person name="Gournas C."/>
            <person name="Habgood R."/>
            <person name="Hainaut M."/>
            <person name="Harispe M.L."/>
            <person name="Henrissat B."/>
            <person name="Hilden K.S."/>
            <person name="Hope R."/>
            <person name="Hossain A."/>
            <person name="Karabika E."/>
            <person name="Karaffa L."/>
            <person name="Karanyi Z."/>
            <person name="Krasevec N."/>
            <person name="Kuo A."/>
            <person name="Kusch H."/>
            <person name="LaButti K."/>
            <person name="Lagendijk E.L."/>
            <person name="Lapidus A."/>
            <person name="Levasseur A."/>
            <person name="Lindquist E."/>
            <person name="Lipzen A."/>
            <person name="Logrieco A.F."/>
            <person name="MacCabe A."/>
            <person name="Maekelae M.R."/>
            <person name="Malavazi I."/>
            <person name="Melin P."/>
            <person name="Meyer V."/>
            <person name="Mielnichuk N."/>
            <person name="Miskei M."/>
            <person name="Molnar A.P."/>
            <person name="Mule G."/>
            <person name="Ngan C.Y."/>
            <person name="Orejas M."/>
            <person name="Orosz E."/>
            <person name="Ouedraogo J.P."/>
            <person name="Overkamp K.M."/>
            <person name="Park H.-S."/>
            <person name="Perrone G."/>
            <person name="Piumi F."/>
            <person name="Punt P.J."/>
            <person name="Ram A.F."/>
            <person name="Ramon A."/>
            <person name="Rauscher S."/>
            <person name="Record E."/>
            <person name="Riano-Pachon D.M."/>
            <person name="Robert V."/>
            <person name="Roehrig J."/>
            <person name="Ruller R."/>
            <person name="Salamov A."/>
            <person name="Salih N.S."/>
            <person name="Samson R.A."/>
            <person name="Sandor E."/>
            <person name="Sanguinetti M."/>
            <person name="Schuetze T."/>
            <person name="Sepcic K."/>
            <person name="Shelest E."/>
            <person name="Sherlock G."/>
            <person name="Sophianopoulou V."/>
            <person name="Squina F.M."/>
            <person name="Sun H."/>
            <person name="Susca A."/>
            <person name="Todd R.B."/>
            <person name="Tsang A."/>
            <person name="Unkles S.E."/>
            <person name="van de Wiele N."/>
            <person name="van Rossen-Uffink D."/>
            <person name="Oliveira J.V."/>
            <person name="Vesth T.C."/>
            <person name="Visser J."/>
            <person name="Yu J.-H."/>
            <person name="Zhou M."/>
            <person name="Andersen M.R."/>
            <person name="Archer D.B."/>
            <person name="Baker S.E."/>
            <person name="Benoit I."/>
            <person name="Brakhage A.A."/>
            <person name="Braus G.H."/>
            <person name="Fischer R."/>
            <person name="Frisvad J.C."/>
            <person name="Goldman G.H."/>
            <person name="Houbraken J."/>
            <person name="Oakley B."/>
            <person name="Pocsi I."/>
            <person name="Scazzocchio C."/>
            <person name="Seiboth B."/>
            <person name="vanKuyk P.A."/>
            <person name="Wortman J."/>
            <person name="Dyer P.S."/>
            <person name="Grigoriev I.V."/>
        </authorList>
    </citation>
    <scope>NUCLEOTIDE SEQUENCE [LARGE SCALE GENOMIC DNA]</scope>
    <source>
        <strain evidence="3">DTO 134E9</strain>
    </source>
</reference>
<gene>
    <name evidence="2" type="ORF">ASPWEDRAFT_739319</name>
</gene>
<feature type="region of interest" description="Disordered" evidence="1">
    <location>
        <begin position="473"/>
        <end position="492"/>
    </location>
</feature>
<evidence type="ECO:0000256" key="1">
    <source>
        <dbReference type="SAM" id="MobiDB-lite"/>
    </source>
</evidence>
<keyword evidence="3" id="KW-1185">Reference proteome</keyword>
<dbReference type="EMBL" id="KV878212">
    <property type="protein sequence ID" value="OJJ34631.1"/>
    <property type="molecule type" value="Genomic_DNA"/>
</dbReference>